<dbReference type="InterPro" id="IPR005580">
    <property type="entry name" value="DbpA/CsdA_RNA-bd_dom"/>
</dbReference>
<feature type="domain" description="Helicase C-terminal" evidence="9">
    <location>
        <begin position="228"/>
        <end position="380"/>
    </location>
</feature>
<dbReference type="Pfam" id="PF00271">
    <property type="entry name" value="Helicase_C"/>
    <property type="match status" value="1"/>
</dbReference>
<keyword evidence="1 7" id="KW-0547">Nucleotide-binding</keyword>
<evidence type="ECO:0000313" key="12">
    <source>
        <dbReference type="Proteomes" id="UP000501602"/>
    </source>
</evidence>
<dbReference type="InterPro" id="IPR014001">
    <property type="entry name" value="Helicase_ATP-bd"/>
</dbReference>
<dbReference type="PROSITE" id="PS51192">
    <property type="entry name" value="HELICASE_ATP_BIND_1"/>
    <property type="match status" value="1"/>
</dbReference>
<dbReference type="PANTHER" id="PTHR47959:SF1">
    <property type="entry name" value="ATP-DEPENDENT RNA HELICASE DBPA"/>
    <property type="match status" value="1"/>
</dbReference>
<dbReference type="InterPro" id="IPR012677">
    <property type="entry name" value="Nucleotide-bd_a/b_plait_sf"/>
</dbReference>
<dbReference type="Gene3D" id="3.40.50.300">
    <property type="entry name" value="P-loop containing nucleotide triphosphate hydrolases"/>
    <property type="match status" value="2"/>
</dbReference>
<dbReference type="GO" id="GO:0005524">
    <property type="term" value="F:ATP binding"/>
    <property type="evidence" value="ECO:0007669"/>
    <property type="project" value="UniProtKB-KW"/>
</dbReference>
<dbReference type="SUPFAM" id="SSF52540">
    <property type="entry name" value="P-loop containing nucleoside triphosphate hydrolases"/>
    <property type="match status" value="1"/>
</dbReference>
<dbReference type="InterPro" id="IPR027417">
    <property type="entry name" value="P-loop_NTPase"/>
</dbReference>
<name>A0A6H1UIM1_9GAMM</name>
<dbReference type="Proteomes" id="UP000501602">
    <property type="component" value="Chromosome"/>
</dbReference>
<feature type="domain" description="DEAD-box RNA helicase Q" evidence="10">
    <location>
        <begin position="4"/>
        <end position="32"/>
    </location>
</feature>
<dbReference type="AlphaFoldDB" id="A0A6H1UIM1"/>
<dbReference type="PROSITE" id="PS51194">
    <property type="entry name" value="HELICASE_CTER"/>
    <property type="match status" value="1"/>
</dbReference>
<sequence length="459" mass="49828">MVTSAFTSLPLSKPCVDNLNQLGFTEMTPIQAQALPAILRGDDVVGQAKTGSGKTVAFGLGLLSHLDPKRMQTQALVLCPTRELADQVTKVLRQLARAWPNVKILTLCGGMPMRAQTGSLEHGCHIAVGTPGRIRKHLENGNLHLDRLETLVLDEADRMLDMGFEDDINAIMGDVPHQRQTLLFSATYPTEIEAMTAKVQSQPVMVKIDSEPSNDIEQSAIELSPAQKPTALLALLAQHQPESTVVFCNTRIACQNVADDLHDAGVSVLELHGDLDQQERDRTLVRFSNKSASVLVATDVAARGLDIKSLAMVVNYDIAFEPEVHVHRVGRTGRAGEQGVAVSLCSGNETKRLLAIEDLAGVDIPRESFDSLNLVTHVDLTPPMMTISIGAGRKSKMRPGDILGALTADKTLSGKVVGNIHVGDRLSYVAIEREHAKNALHILQRDKIKGRNLIVKLHK</sequence>
<evidence type="ECO:0000259" key="10">
    <source>
        <dbReference type="PROSITE" id="PS51195"/>
    </source>
</evidence>
<evidence type="ECO:0000256" key="6">
    <source>
        <dbReference type="PROSITE-ProRule" id="PRU00552"/>
    </source>
</evidence>
<dbReference type="Gene3D" id="3.30.70.330">
    <property type="match status" value="1"/>
</dbReference>
<dbReference type="Pfam" id="PF00270">
    <property type="entry name" value="DEAD"/>
    <property type="match status" value="1"/>
</dbReference>
<protein>
    <submittedName>
        <fullName evidence="11">ATP-dependent RNA helicase DbpA</fullName>
        <ecNumber evidence="11">3.6.4.13</ecNumber>
    </submittedName>
</protein>
<dbReference type="GO" id="GO:0016787">
    <property type="term" value="F:hydrolase activity"/>
    <property type="evidence" value="ECO:0007669"/>
    <property type="project" value="UniProtKB-KW"/>
</dbReference>
<keyword evidence="4 7" id="KW-0067">ATP-binding</keyword>
<comment type="similarity">
    <text evidence="5 7">Belongs to the DEAD box helicase family.</text>
</comment>
<dbReference type="Pfam" id="PF03880">
    <property type="entry name" value="DbpA"/>
    <property type="match status" value="1"/>
</dbReference>
<evidence type="ECO:0000256" key="3">
    <source>
        <dbReference type="ARBA" id="ARBA00022806"/>
    </source>
</evidence>
<dbReference type="PROSITE" id="PS51195">
    <property type="entry name" value="Q_MOTIF"/>
    <property type="match status" value="1"/>
</dbReference>
<evidence type="ECO:0000256" key="2">
    <source>
        <dbReference type="ARBA" id="ARBA00022801"/>
    </source>
</evidence>
<dbReference type="SMART" id="SM00490">
    <property type="entry name" value="HELICc"/>
    <property type="match status" value="1"/>
</dbReference>
<dbReference type="InterPro" id="IPR001650">
    <property type="entry name" value="Helicase_C-like"/>
</dbReference>
<keyword evidence="3 7" id="KW-0347">Helicase</keyword>
<evidence type="ECO:0000256" key="5">
    <source>
        <dbReference type="ARBA" id="ARBA00038437"/>
    </source>
</evidence>
<feature type="short sequence motif" description="Q motif" evidence="6">
    <location>
        <begin position="4"/>
        <end position="32"/>
    </location>
</feature>
<feature type="domain" description="Helicase ATP-binding" evidence="8">
    <location>
        <begin position="35"/>
        <end position="206"/>
    </location>
</feature>
<keyword evidence="2 7" id="KW-0378">Hydrolase</keyword>
<dbReference type="CDD" id="cd18787">
    <property type="entry name" value="SF2_C_DEAD"/>
    <property type="match status" value="1"/>
</dbReference>
<dbReference type="KEGG" id="fes:HER31_10345"/>
<evidence type="ECO:0000256" key="4">
    <source>
        <dbReference type="ARBA" id="ARBA00022840"/>
    </source>
</evidence>
<accession>A0A6H1UIM1</accession>
<dbReference type="InterPro" id="IPR011545">
    <property type="entry name" value="DEAD/DEAH_box_helicase_dom"/>
</dbReference>
<dbReference type="GO" id="GO:0003676">
    <property type="term" value="F:nucleic acid binding"/>
    <property type="evidence" value="ECO:0007669"/>
    <property type="project" value="InterPro"/>
</dbReference>
<proteinExistence type="inferred from homology"/>
<dbReference type="PROSITE" id="PS00039">
    <property type="entry name" value="DEAD_ATP_HELICASE"/>
    <property type="match status" value="1"/>
</dbReference>
<dbReference type="CDD" id="cd00268">
    <property type="entry name" value="DEADc"/>
    <property type="match status" value="1"/>
</dbReference>
<keyword evidence="12" id="KW-1185">Reference proteome</keyword>
<evidence type="ECO:0000313" key="11">
    <source>
        <dbReference type="EMBL" id="QIZ78874.1"/>
    </source>
</evidence>
<evidence type="ECO:0000256" key="7">
    <source>
        <dbReference type="RuleBase" id="RU000492"/>
    </source>
</evidence>
<evidence type="ECO:0000259" key="8">
    <source>
        <dbReference type="PROSITE" id="PS51192"/>
    </source>
</evidence>
<dbReference type="EC" id="3.6.4.13" evidence="11"/>
<evidence type="ECO:0000256" key="1">
    <source>
        <dbReference type="ARBA" id="ARBA00022741"/>
    </source>
</evidence>
<gene>
    <name evidence="11" type="primary">dbpA</name>
    <name evidence="11" type="ORF">HER31_10345</name>
</gene>
<reference evidence="11 12" key="1">
    <citation type="submission" date="2020-04" db="EMBL/GenBank/DDBJ databases">
        <title>Ferrimonas sp. S7 isolated from sea water.</title>
        <authorList>
            <person name="Bae S.S."/>
            <person name="Baek K."/>
        </authorList>
    </citation>
    <scope>NUCLEOTIDE SEQUENCE [LARGE SCALE GENOMIC DNA]</scope>
    <source>
        <strain evidence="11 12">S7</strain>
    </source>
</reference>
<dbReference type="NCBIfam" id="NF008744">
    <property type="entry name" value="PRK11776.1"/>
    <property type="match status" value="1"/>
</dbReference>
<dbReference type="EMBL" id="CP051180">
    <property type="protein sequence ID" value="QIZ78874.1"/>
    <property type="molecule type" value="Genomic_DNA"/>
</dbReference>
<dbReference type="InterPro" id="IPR044742">
    <property type="entry name" value="DEAD/DEAH_RhlB"/>
</dbReference>
<dbReference type="GO" id="GO:0003724">
    <property type="term" value="F:RNA helicase activity"/>
    <property type="evidence" value="ECO:0007669"/>
    <property type="project" value="UniProtKB-EC"/>
</dbReference>
<dbReference type="SMART" id="SM00487">
    <property type="entry name" value="DEXDc"/>
    <property type="match status" value="1"/>
</dbReference>
<organism evidence="11 12">
    <name type="scientific">Ferrimonas lipolytica</name>
    <dbReference type="NCBI Taxonomy" id="2724191"/>
    <lineage>
        <taxon>Bacteria</taxon>
        <taxon>Pseudomonadati</taxon>
        <taxon>Pseudomonadota</taxon>
        <taxon>Gammaproteobacteria</taxon>
        <taxon>Alteromonadales</taxon>
        <taxon>Ferrimonadaceae</taxon>
        <taxon>Ferrimonas</taxon>
    </lineage>
</organism>
<dbReference type="GO" id="GO:0005829">
    <property type="term" value="C:cytosol"/>
    <property type="evidence" value="ECO:0007669"/>
    <property type="project" value="TreeGrafter"/>
</dbReference>
<evidence type="ECO:0000259" key="9">
    <source>
        <dbReference type="PROSITE" id="PS51194"/>
    </source>
</evidence>
<dbReference type="InterPro" id="IPR050079">
    <property type="entry name" value="DEAD_box_RNA_helicase"/>
</dbReference>
<dbReference type="PANTHER" id="PTHR47959">
    <property type="entry name" value="ATP-DEPENDENT RNA HELICASE RHLE-RELATED"/>
    <property type="match status" value="1"/>
</dbReference>
<dbReference type="InterPro" id="IPR000629">
    <property type="entry name" value="RNA-helicase_DEAD-box_CS"/>
</dbReference>
<dbReference type="InterPro" id="IPR014014">
    <property type="entry name" value="RNA_helicase_DEAD_Q_motif"/>
</dbReference>